<dbReference type="PRINTS" id="PR00007">
    <property type="entry name" value="COMPLEMNTC1Q"/>
</dbReference>
<feature type="region of interest" description="Disordered" evidence="4">
    <location>
        <begin position="213"/>
        <end position="272"/>
    </location>
</feature>
<dbReference type="Proteomes" id="UP000694569">
    <property type="component" value="Unplaced"/>
</dbReference>
<sequence length="524" mass="55312">MTFSSLQSFSAFSLDYEITTDPSSIPCLLHGMLSSSTLLAIIMLCSLWGAERTSAIFRLTSSPLLTMDTENGAGAEDVEQTTTVLLDLDTGTTETDPVTDGGIEESSQTVVISTVTSALNNVADGMENNVTPKELTPTSIDPKQPISLDVFNVTNDENAFPVLDSASKETTNNVTLIPLQHLSDVYPYDDQSGSIMELPNNETEKQCFCNIPGPEGQKGDKGERGVAGDPGIPGDRGLQGLKGNTGEPGHEGTKGDKGDKGEPGVMGPVGLKGEPGDLCTMCAKGDQEVRGILGGDFPAEQKGEKGEPGDEGMDGEKGAKGSPGEKGAEGSQGKTGETGLKGSVGLHGSVGPKGDKGNQGSMGPPGFQGLPGMPGRKGEKGRPGGHTEHDNIAFSVGLQLQRNVWSPGLPVRFNKVFVNENNVYNVKSGIFVASIDGVYFFTYQLSIAQRSFSAGLIQNGNVVLQTQARQHDQHFCQSSGSMLLRLYEDDEIWIQLLSDTESLLVTEGLSDSAFTGILLYPLED</sequence>
<organism evidence="6 7">
    <name type="scientific">Leptobrachium leishanense</name>
    <name type="common">Leishan spiny toad</name>
    <dbReference type="NCBI Taxonomy" id="445787"/>
    <lineage>
        <taxon>Eukaryota</taxon>
        <taxon>Metazoa</taxon>
        <taxon>Chordata</taxon>
        <taxon>Craniata</taxon>
        <taxon>Vertebrata</taxon>
        <taxon>Euteleostomi</taxon>
        <taxon>Amphibia</taxon>
        <taxon>Batrachia</taxon>
        <taxon>Anura</taxon>
        <taxon>Pelobatoidea</taxon>
        <taxon>Megophryidae</taxon>
        <taxon>Leptobrachium</taxon>
    </lineage>
</organism>
<dbReference type="Gene3D" id="2.60.120.40">
    <property type="match status" value="1"/>
</dbReference>
<proteinExistence type="predicted"/>
<dbReference type="GO" id="GO:0005581">
    <property type="term" value="C:collagen trimer"/>
    <property type="evidence" value="ECO:0007669"/>
    <property type="project" value="UniProtKB-KW"/>
</dbReference>
<dbReference type="GeneTree" id="ENSGT00940000155435"/>
<feature type="domain" description="C1q" evidence="5">
    <location>
        <begin position="387"/>
        <end position="524"/>
    </location>
</feature>
<evidence type="ECO:0000256" key="2">
    <source>
        <dbReference type="ARBA" id="ARBA00022525"/>
    </source>
</evidence>
<evidence type="ECO:0000313" key="7">
    <source>
        <dbReference type="Proteomes" id="UP000694569"/>
    </source>
</evidence>
<dbReference type="InterPro" id="IPR050392">
    <property type="entry name" value="Collagen/C1q_domain"/>
</dbReference>
<evidence type="ECO:0000313" key="6">
    <source>
        <dbReference type="Ensembl" id="ENSLLEP00000029686.1"/>
    </source>
</evidence>
<accession>A0A8C5PZH1</accession>
<reference evidence="6" key="1">
    <citation type="submission" date="2025-08" db="UniProtKB">
        <authorList>
            <consortium name="Ensembl"/>
        </authorList>
    </citation>
    <scope>IDENTIFICATION</scope>
</reference>
<dbReference type="PANTHER" id="PTHR15427:SF54">
    <property type="entry name" value="C1Q DOMAIN-CONTAINING PROTEIN"/>
    <property type="match status" value="1"/>
</dbReference>
<evidence type="ECO:0000256" key="3">
    <source>
        <dbReference type="ARBA" id="ARBA00022729"/>
    </source>
</evidence>
<feature type="compositionally biased region" description="Basic and acidic residues" evidence="4">
    <location>
        <begin position="248"/>
        <end position="262"/>
    </location>
</feature>
<dbReference type="OrthoDB" id="9948489at2759"/>
<reference evidence="6" key="2">
    <citation type="submission" date="2025-09" db="UniProtKB">
        <authorList>
            <consortium name="Ensembl"/>
        </authorList>
    </citation>
    <scope>IDENTIFICATION</scope>
</reference>
<dbReference type="InterPro" id="IPR001073">
    <property type="entry name" value="C1q_dom"/>
</dbReference>
<keyword evidence="3" id="KW-0732">Signal</keyword>
<dbReference type="SMART" id="SM00110">
    <property type="entry name" value="C1Q"/>
    <property type="match status" value="1"/>
</dbReference>
<dbReference type="InterPro" id="IPR008160">
    <property type="entry name" value="Collagen"/>
</dbReference>
<protein>
    <submittedName>
        <fullName evidence="6">Otolin 1</fullName>
    </submittedName>
</protein>
<dbReference type="PANTHER" id="PTHR15427">
    <property type="entry name" value="EMILIN ELASTIN MICROFIBRIL INTERFACE-LOCATED PROTEIN ELASTIN MICROFIBRIL INTERFACER"/>
    <property type="match status" value="1"/>
</dbReference>
<keyword evidence="7" id="KW-1185">Reference proteome</keyword>
<feature type="compositionally biased region" description="Basic and acidic residues" evidence="4">
    <location>
        <begin position="376"/>
        <end position="389"/>
    </location>
</feature>
<dbReference type="PROSITE" id="PS50871">
    <property type="entry name" value="C1Q"/>
    <property type="match status" value="1"/>
</dbReference>
<name>A0A8C5PZH1_9ANUR</name>
<dbReference type="InterPro" id="IPR008983">
    <property type="entry name" value="Tumour_necrosis_fac-like_dom"/>
</dbReference>
<comment type="subcellular location">
    <subcellularLocation>
        <location evidence="1">Secreted</location>
    </subcellularLocation>
</comment>
<evidence type="ECO:0000256" key="1">
    <source>
        <dbReference type="ARBA" id="ARBA00004613"/>
    </source>
</evidence>
<feature type="region of interest" description="Disordered" evidence="4">
    <location>
        <begin position="291"/>
        <end position="389"/>
    </location>
</feature>
<keyword evidence="2" id="KW-0964">Secreted</keyword>
<dbReference type="SUPFAM" id="SSF49842">
    <property type="entry name" value="TNF-like"/>
    <property type="match status" value="1"/>
</dbReference>
<feature type="compositionally biased region" description="Basic and acidic residues" evidence="4">
    <location>
        <begin position="299"/>
        <end position="319"/>
    </location>
</feature>
<evidence type="ECO:0000256" key="4">
    <source>
        <dbReference type="SAM" id="MobiDB-lite"/>
    </source>
</evidence>
<dbReference type="Pfam" id="PF01391">
    <property type="entry name" value="Collagen"/>
    <property type="match status" value="1"/>
</dbReference>
<dbReference type="Ensembl" id="ENSLLET00000030832.1">
    <property type="protein sequence ID" value="ENSLLEP00000029686.1"/>
    <property type="gene ID" value="ENSLLEG00000018834.1"/>
</dbReference>
<dbReference type="AlphaFoldDB" id="A0A8C5PZH1"/>
<evidence type="ECO:0000259" key="5">
    <source>
        <dbReference type="PROSITE" id="PS50871"/>
    </source>
</evidence>
<dbReference type="Pfam" id="PF00386">
    <property type="entry name" value="C1q"/>
    <property type="match status" value="1"/>
</dbReference>
<feature type="compositionally biased region" description="Basic and acidic residues" evidence="4">
    <location>
        <begin position="217"/>
        <end position="226"/>
    </location>
</feature>